<dbReference type="GO" id="GO:0003723">
    <property type="term" value="F:RNA binding"/>
    <property type="evidence" value="ECO:0007669"/>
    <property type="project" value="UniProtKB-UniRule"/>
</dbReference>
<keyword evidence="5 6" id="KW-0804">Transcription</keyword>
<dbReference type="NCBIfam" id="TIGR01951">
    <property type="entry name" value="nusB"/>
    <property type="match status" value="1"/>
</dbReference>
<dbReference type="InterPro" id="IPR035926">
    <property type="entry name" value="NusB-like_sf"/>
</dbReference>
<dbReference type="RefSeq" id="WP_135996750.1">
    <property type="nucleotide sequence ID" value="NZ_CP071057.1"/>
</dbReference>
<evidence type="ECO:0000256" key="6">
    <source>
        <dbReference type="HAMAP-Rule" id="MF_00073"/>
    </source>
</evidence>
<comment type="function">
    <text evidence="6">Involved in transcription antitermination. Required for transcription of ribosomal RNA (rRNA) genes. Binds specifically to the boxA antiterminator sequence of the ribosomal RNA (rrn) operons.</text>
</comment>
<dbReference type="Proteomes" id="UP000308054">
    <property type="component" value="Unassembled WGS sequence"/>
</dbReference>
<evidence type="ECO:0000256" key="1">
    <source>
        <dbReference type="ARBA" id="ARBA00005952"/>
    </source>
</evidence>
<dbReference type="SUPFAM" id="SSF48013">
    <property type="entry name" value="NusB-like"/>
    <property type="match status" value="1"/>
</dbReference>
<dbReference type="GO" id="GO:0031564">
    <property type="term" value="P:transcription antitermination"/>
    <property type="evidence" value="ECO:0007669"/>
    <property type="project" value="UniProtKB-KW"/>
</dbReference>
<dbReference type="HAMAP" id="MF_00073">
    <property type="entry name" value="NusB"/>
    <property type="match status" value="1"/>
</dbReference>
<dbReference type="PANTHER" id="PTHR11078">
    <property type="entry name" value="N UTILIZATION SUBSTANCE PROTEIN B-RELATED"/>
    <property type="match status" value="1"/>
</dbReference>
<organism evidence="8 9">
    <name type="scientific">Marinicauda algicola</name>
    <dbReference type="NCBI Taxonomy" id="2029849"/>
    <lineage>
        <taxon>Bacteria</taxon>
        <taxon>Pseudomonadati</taxon>
        <taxon>Pseudomonadota</taxon>
        <taxon>Alphaproteobacteria</taxon>
        <taxon>Maricaulales</taxon>
        <taxon>Maricaulaceae</taxon>
        <taxon>Marinicauda</taxon>
    </lineage>
</organism>
<dbReference type="GO" id="GO:0006353">
    <property type="term" value="P:DNA-templated transcription termination"/>
    <property type="evidence" value="ECO:0007669"/>
    <property type="project" value="UniProtKB-UniRule"/>
</dbReference>
<feature type="domain" description="NusB/RsmB/TIM44" evidence="7">
    <location>
        <begin position="15"/>
        <end position="149"/>
    </location>
</feature>
<proteinExistence type="inferred from homology"/>
<protein>
    <recommendedName>
        <fullName evidence="6">Transcription antitermination protein NusB</fullName>
    </recommendedName>
    <alternativeName>
        <fullName evidence="6">Antitermination factor NusB</fullName>
    </alternativeName>
</protein>
<keyword evidence="9" id="KW-1185">Reference proteome</keyword>
<comment type="caution">
    <text evidence="8">The sequence shown here is derived from an EMBL/GenBank/DDBJ whole genome shotgun (WGS) entry which is preliminary data.</text>
</comment>
<dbReference type="Gene3D" id="1.10.940.10">
    <property type="entry name" value="NusB-like"/>
    <property type="match status" value="1"/>
</dbReference>
<evidence type="ECO:0000313" key="9">
    <source>
        <dbReference type="Proteomes" id="UP000308054"/>
    </source>
</evidence>
<accession>A0A4S2GXS5</accession>
<evidence type="ECO:0000256" key="2">
    <source>
        <dbReference type="ARBA" id="ARBA00022814"/>
    </source>
</evidence>
<dbReference type="Pfam" id="PF01029">
    <property type="entry name" value="NusB"/>
    <property type="match status" value="1"/>
</dbReference>
<evidence type="ECO:0000256" key="3">
    <source>
        <dbReference type="ARBA" id="ARBA00022884"/>
    </source>
</evidence>
<evidence type="ECO:0000256" key="5">
    <source>
        <dbReference type="ARBA" id="ARBA00023163"/>
    </source>
</evidence>
<dbReference type="GO" id="GO:0005829">
    <property type="term" value="C:cytosol"/>
    <property type="evidence" value="ECO:0007669"/>
    <property type="project" value="TreeGrafter"/>
</dbReference>
<dbReference type="PANTHER" id="PTHR11078:SF3">
    <property type="entry name" value="ANTITERMINATION NUSB DOMAIN-CONTAINING PROTEIN"/>
    <property type="match status" value="1"/>
</dbReference>
<keyword evidence="2 6" id="KW-0889">Transcription antitermination</keyword>
<dbReference type="EMBL" id="SRXW01000004">
    <property type="protein sequence ID" value="TGY87864.1"/>
    <property type="molecule type" value="Genomic_DNA"/>
</dbReference>
<name>A0A4S2GXS5_9PROT</name>
<dbReference type="OrthoDB" id="9797817at2"/>
<dbReference type="InterPro" id="IPR011605">
    <property type="entry name" value="NusB_fam"/>
</dbReference>
<evidence type="ECO:0000313" key="8">
    <source>
        <dbReference type="EMBL" id="TGY87864.1"/>
    </source>
</evidence>
<comment type="similarity">
    <text evidence="1 6">Belongs to the NusB family.</text>
</comment>
<reference evidence="8 9" key="1">
    <citation type="journal article" date="2017" name="Int. J. Syst. Evol. Microbiol.">
        <title>Marinicauda algicola sp. nov., isolated from a marine red alga Rhodosorus marinus.</title>
        <authorList>
            <person name="Jeong S.E."/>
            <person name="Jeon S.H."/>
            <person name="Chun B.H."/>
            <person name="Kim D.W."/>
            <person name="Jeon C.O."/>
        </authorList>
    </citation>
    <scope>NUCLEOTIDE SEQUENCE [LARGE SCALE GENOMIC DNA]</scope>
    <source>
        <strain evidence="8 9">JCM 31718</strain>
    </source>
</reference>
<gene>
    <name evidence="6 8" type="primary">nusB</name>
    <name evidence="8" type="ORF">E5163_13180</name>
</gene>
<sequence length="160" mass="17644">MSETASQSRARLRRSARLAAVQALYQMELTGAGASEVTRQFRAHHFGHAGEPGEYIEADEDFFEDLLAGMVKAQDEVDAGIRETLKSGWRLSRLDATLRAILRAGGYELLVRTDVPVGTVINEYVDIANAFYDGPEPGFINASLENFARKVRPGEVRTAQ</sequence>
<dbReference type="AlphaFoldDB" id="A0A4S2GXS5"/>
<evidence type="ECO:0000256" key="4">
    <source>
        <dbReference type="ARBA" id="ARBA00023015"/>
    </source>
</evidence>
<keyword evidence="4 6" id="KW-0805">Transcription regulation</keyword>
<keyword evidence="3 6" id="KW-0694">RNA-binding</keyword>
<dbReference type="InterPro" id="IPR006027">
    <property type="entry name" value="NusB_RsmB_TIM44"/>
</dbReference>
<evidence type="ECO:0000259" key="7">
    <source>
        <dbReference type="Pfam" id="PF01029"/>
    </source>
</evidence>